<dbReference type="RefSeq" id="WP_354366880.1">
    <property type="nucleotide sequence ID" value="NZ_JBEPMA010000002.1"/>
</dbReference>
<accession>A0ABV2J7W7</accession>
<dbReference type="PIRSF" id="PIRSF001563">
    <property type="entry name" value="Folylpolyglu_synth"/>
    <property type="match status" value="1"/>
</dbReference>
<evidence type="ECO:0000256" key="4">
    <source>
        <dbReference type="ARBA" id="ARBA00022723"/>
    </source>
</evidence>
<keyword evidence="7" id="KW-0460">Magnesium</keyword>
<reference evidence="13 14" key="1">
    <citation type="submission" date="2024-06" db="EMBL/GenBank/DDBJ databases">
        <title>Genomic Encyclopedia of Type Strains, Phase IV (KMG-IV): sequencing the most valuable type-strain genomes for metagenomic binning, comparative biology and taxonomic classification.</title>
        <authorList>
            <person name="Goeker M."/>
        </authorList>
    </citation>
    <scope>NUCLEOTIDE SEQUENCE [LARGE SCALE GENOMIC DNA]</scope>
    <source>
        <strain evidence="13 14">DSM 21460</strain>
    </source>
</reference>
<keyword evidence="5 10" id="KW-0547">Nucleotide-binding</keyword>
<evidence type="ECO:0000256" key="5">
    <source>
        <dbReference type="ARBA" id="ARBA00022741"/>
    </source>
</evidence>
<keyword evidence="14" id="KW-1185">Reference proteome</keyword>
<dbReference type="EC" id="6.3.2.17" evidence="2"/>
<dbReference type="InterPro" id="IPR036615">
    <property type="entry name" value="Mur_ligase_C_dom_sf"/>
</dbReference>
<dbReference type="InterPro" id="IPR036565">
    <property type="entry name" value="Mur-like_cat_sf"/>
</dbReference>
<evidence type="ECO:0000313" key="14">
    <source>
        <dbReference type="Proteomes" id="UP001549162"/>
    </source>
</evidence>
<dbReference type="InterPro" id="IPR013221">
    <property type="entry name" value="Mur_ligase_cen"/>
</dbReference>
<evidence type="ECO:0000259" key="12">
    <source>
        <dbReference type="Pfam" id="PF08245"/>
    </source>
</evidence>
<dbReference type="Pfam" id="PF08245">
    <property type="entry name" value="Mur_ligase_M"/>
    <property type="match status" value="1"/>
</dbReference>
<evidence type="ECO:0000256" key="3">
    <source>
        <dbReference type="ARBA" id="ARBA00022598"/>
    </source>
</evidence>
<feature type="domain" description="Mur ligase C-terminal" evidence="11">
    <location>
        <begin position="290"/>
        <end position="409"/>
    </location>
</feature>
<evidence type="ECO:0000256" key="9">
    <source>
        <dbReference type="ARBA" id="ARBA00047493"/>
    </source>
</evidence>
<comment type="caution">
    <text evidence="13">The sequence shown here is derived from an EMBL/GenBank/DDBJ whole genome shotgun (WGS) entry which is preliminary data.</text>
</comment>
<dbReference type="SUPFAM" id="SSF53623">
    <property type="entry name" value="MurD-like peptide ligases, catalytic domain"/>
    <property type="match status" value="1"/>
</dbReference>
<keyword evidence="3 10" id="KW-0436">Ligase</keyword>
<dbReference type="EMBL" id="JBEPMA010000002">
    <property type="protein sequence ID" value="MET3616876.1"/>
    <property type="molecule type" value="Genomic_DNA"/>
</dbReference>
<dbReference type="SUPFAM" id="SSF53244">
    <property type="entry name" value="MurD-like peptide ligases, peptide-binding domain"/>
    <property type="match status" value="1"/>
</dbReference>
<name>A0ABV2J7W7_9FIRM</name>
<keyword evidence="4" id="KW-0479">Metal-binding</keyword>
<organism evidence="13 14">
    <name type="scientific">Peptoniphilus olsenii</name>
    <dbReference type="NCBI Taxonomy" id="411570"/>
    <lineage>
        <taxon>Bacteria</taxon>
        <taxon>Bacillati</taxon>
        <taxon>Bacillota</taxon>
        <taxon>Tissierellia</taxon>
        <taxon>Tissierellales</taxon>
        <taxon>Peptoniphilaceae</taxon>
        <taxon>Peptoniphilus</taxon>
    </lineage>
</organism>
<evidence type="ECO:0000256" key="2">
    <source>
        <dbReference type="ARBA" id="ARBA00013025"/>
    </source>
</evidence>
<dbReference type="Pfam" id="PF02875">
    <property type="entry name" value="Mur_ligase_C"/>
    <property type="match status" value="1"/>
</dbReference>
<evidence type="ECO:0000256" key="7">
    <source>
        <dbReference type="ARBA" id="ARBA00022842"/>
    </source>
</evidence>
<protein>
    <recommendedName>
        <fullName evidence="2">tetrahydrofolate synthase</fullName>
        <ecNumber evidence="2">6.3.2.17</ecNumber>
    </recommendedName>
    <alternativeName>
        <fullName evidence="8">Tetrahydrofolylpolyglutamate synthase</fullName>
    </alternativeName>
</protein>
<dbReference type="GO" id="GO:0004326">
    <property type="term" value="F:tetrahydrofolylpolyglutamate synthase activity"/>
    <property type="evidence" value="ECO:0007669"/>
    <property type="project" value="UniProtKB-EC"/>
</dbReference>
<evidence type="ECO:0000313" key="13">
    <source>
        <dbReference type="EMBL" id="MET3616876.1"/>
    </source>
</evidence>
<dbReference type="Proteomes" id="UP001549162">
    <property type="component" value="Unassembled WGS sequence"/>
</dbReference>
<evidence type="ECO:0000256" key="10">
    <source>
        <dbReference type="PIRNR" id="PIRNR001563"/>
    </source>
</evidence>
<evidence type="ECO:0000256" key="1">
    <source>
        <dbReference type="ARBA" id="ARBA00008276"/>
    </source>
</evidence>
<proteinExistence type="inferred from homology"/>
<dbReference type="Gene3D" id="3.90.190.20">
    <property type="entry name" value="Mur ligase, C-terminal domain"/>
    <property type="match status" value="1"/>
</dbReference>
<feature type="domain" description="Mur ligase central" evidence="12">
    <location>
        <begin position="44"/>
        <end position="264"/>
    </location>
</feature>
<keyword evidence="6 10" id="KW-0067">ATP-binding</keyword>
<evidence type="ECO:0000256" key="6">
    <source>
        <dbReference type="ARBA" id="ARBA00022840"/>
    </source>
</evidence>
<dbReference type="Gene3D" id="3.40.1190.10">
    <property type="entry name" value="Mur-like, catalytic domain"/>
    <property type="match status" value="1"/>
</dbReference>
<evidence type="ECO:0000259" key="11">
    <source>
        <dbReference type="Pfam" id="PF02875"/>
    </source>
</evidence>
<comment type="similarity">
    <text evidence="1 10">Belongs to the folylpolyglutamate synthase family.</text>
</comment>
<dbReference type="GO" id="GO:0008841">
    <property type="term" value="F:dihydrofolate synthase activity"/>
    <property type="evidence" value="ECO:0007669"/>
    <property type="project" value="UniProtKB-EC"/>
</dbReference>
<comment type="catalytic activity">
    <reaction evidence="9">
        <text>(6S)-5,6,7,8-tetrahydrofolyl-(gamma-L-Glu)(n) + L-glutamate + ATP = (6S)-5,6,7,8-tetrahydrofolyl-(gamma-L-Glu)(n+1) + ADP + phosphate + H(+)</text>
        <dbReference type="Rhea" id="RHEA:10580"/>
        <dbReference type="Rhea" id="RHEA-COMP:14738"/>
        <dbReference type="Rhea" id="RHEA-COMP:14740"/>
        <dbReference type="ChEBI" id="CHEBI:15378"/>
        <dbReference type="ChEBI" id="CHEBI:29985"/>
        <dbReference type="ChEBI" id="CHEBI:30616"/>
        <dbReference type="ChEBI" id="CHEBI:43474"/>
        <dbReference type="ChEBI" id="CHEBI:141005"/>
        <dbReference type="ChEBI" id="CHEBI:456216"/>
        <dbReference type="EC" id="6.3.2.17"/>
    </reaction>
</comment>
<evidence type="ECO:0000256" key="8">
    <source>
        <dbReference type="ARBA" id="ARBA00030592"/>
    </source>
</evidence>
<gene>
    <name evidence="13" type="ORF">ABID14_000501</name>
</gene>
<dbReference type="InterPro" id="IPR004101">
    <property type="entry name" value="Mur_ligase_C"/>
</dbReference>
<dbReference type="PANTHER" id="PTHR11136:SF0">
    <property type="entry name" value="DIHYDROFOLATE SYNTHETASE-RELATED"/>
    <property type="match status" value="1"/>
</dbReference>
<dbReference type="InterPro" id="IPR001645">
    <property type="entry name" value="Folylpolyglutamate_synth"/>
</dbReference>
<dbReference type="PANTHER" id="PTHR11136">
    <property type="entry name" value="FOLYLPOLYGLUTAMATE SYNTHASE-RELATED"/>
    <property type="match status" value="1"/>
</dbReference>
<dbReference type="NCBIfam" id="TIGR01499">
    <property type="entry name" value="folC"/>
    <property type="match status" value="1"/>
</dbReference>
<sequence length="425" mass="48727">MDYIESINWLENRPVPMGDFTTNNIKKLLERLQNPQNHAKTIHITGTNGKGSVASFLSNALVENNYKVGKFTSPYLLDIRESIQINGEFIPKESFVKNLEIIRRETDILDKENIIVSSFEILTSIAYLYFKEQNADFNVIEVGMGGRVDATNVEDENISVFCHISMDHMGVLGSTLKEIAYQKGGLIRKNSFAFSYPQDKEAKEELIRISTENNTSFIDFKFEEVEIIKSNNEETIFNFRNFKNVKTSLVGEYQAYNASLALIVLEHLKKNYNLNDEKIKIGISESQNIGRLELISKYPLILIDGSHNEASINMLVKNINKFSYDKLILGFSVLKDKNHDKILSKVEKLANTIVLTEIDNERYTPLKDLKEEFEQITDKEIYAIKDRKKAVEKTIELAAANDLILWCGSLYLIKDIRKIILEILK</sequence>